<dbReference type="SUPFAM" id="SSF46689">
    <property type="entry name" value="Homeodomain-like"/>
    <property type="match status" value="1"/>
</dbReference>
<dbReference type="EMBL" id="SHNN01000001">
    <property type="protein sequence ID" value="MCX2980718.1"/>
    <property type="molecule type" value="Genomic_DNA"/>
</dbReference>
<feature type="DNA-binding region" description="H-T-H motif" evidence="4">
    <location>
        <begin position="37"/>
        <end position="56"/>
    </location>
</feature>
<evidence type="ECO:0000256" key="4">
    <source>
        <dbReference type="PROSITE-ProRule" id="PRU00335"/>
    </source>
</evidence>
<proteinExistence type="predicted"/>
<evidence type="ECO:0000256" key="3">
    <source>
        <dbReference type="ARBA" id="ARBA00023163"/>
    </source>
</evidence>
<accession>A0ABT3TEK9</accession>
<evidence type="ECO:0000259" key="5">
    <source>
        <dbReference type="PROSITE" id="PS50977"/>
    </source>
</evidence>
<comment type="caution">
    <text evidence="6">The sequence shown here is derived from an EMBL/GenBank/DDBJ whole genome shotgun (WGS) entry which is preliminary data.</text>
</comment>
<gene>
    <name evidence="6" type="ORF">EYC98_07480</name>
</gene>
<dbReference type="InterPro" id="IPR001647">
    <property type="entry name" value="HTH_TetR"/>
</dbReference>
<keyword evidence="3" id="KW-0804">Transcription</keyword>
<evidence type="ECO:0000256" key="2">
    <source>
        <dbReference type="ARBA" id="ARBA00023125"/>
    </source>
</evidence>
<protein>
    <submittedName>
        <fullName evidence="6">TetR/AcrR family transcriptional regulator</fullName>
    </submittedName>
</protein>
<dbReference type="Pfam" id="PF17932">
    <property type="entry name" value="TetR_C_24"/>
    <property type="match status" value="1"/>
</dbReference>
<dbReference type="PANTHER" id="PTHR30055">
    <property type="entry name" value="HTH-TYPE TRANSCRIPTIONAL REGULATOR RUTR"/>
    <property type="match status" value="1"/>
</dbReference>
<keyword evidence="2 4" id="KW-0238">DNA-binding</keyword>
<dbReference type="RefSeq" id="WP_279244690.1">
    <property type="nucleotide sequence ID" value="NZ_SHNN01000001.1"/>
</dbReference>
<dbReference type="InterPro" id="IPR009057">
    <property type="entry name" value="Homeodomain-like_sf"/>
</dbReference>
<name>A0ABT3TEK9_9GAMM</name>
<dbReference type="InterPro" id="IPR036271">
    <property type="entry name" value="Tet_transcr_reg_TetR-rel_C_sf"/>
</dbReference>
<dbReference type="Gene3D" id="1.10.357.10">
    <property type="entry name" value="Tetracycline Repressor, domain 2"/>
    <property type="match status" value="1"/>
</dbReference>
<keyword evidence="7" id="KW-1185">Reference proteome</keyword>
<dbReference type="PRINTS" id="PR00455">
    <property type="entry name" value="HTHTETR"/>
</dbReference>
<dbReference type="InterPro" id="IPR041490">
    <property type="entry name" value="KstR2_TetR_C"/>
</dbReference>
<dbReference type="Pfam" id="PF00440">
    <property type="entry name" value="TetR_N"/>
    <property type="match status" value="1"/>
</dbReference>
<dbReference type="Proteomes" id="UP001143362">
    <property type="component" value="Unassembled WGS sequence"/>
</dbReference>
<keyword evidence="1" id="KW-0805">Transcription regulation</keyword>
<feature type="domain" description="HTH tetR-type" evidence="5">
    <location>
        <begin position="14"/>
        <end position="74"/>
    </location>
</feature>
<evidence type="ECO:0000313" key="6">
    <source>
        <dbReference type="EMBL" id="MCX2980718.1"/>
    </source>
</evidence>
<dbReference type="PANTHER" id="PTHR30055:SF234">
    <property type="entry name" value="HTH-TYPE TRANSCRIPTIONAL REGULATOR BETI"/>
    <property type="match status" value="1"/>
</dbReference>
<dbReference type="SUPFAM" id="SSF48498">
    <property type="entry name" value="Tetracyclin repressor-like, C-terminal domain"/>
    <property type="match status" value="1"/>
</dbReference>
<dbReference type="InterPro" id="IPR050109">
    <property type="entry name" value="HTH-type_TetR-like_transc_reg"/>
</dbReference>
<evidence type="ECO:0000313" key="7">
    <source>
        <dbReference type="Proteomes" id="UP001143362"/>
    </source>
</evidence>
<dbReference type="PROSITE" id="PS50977">
    <property type="entry name" value="HTH_TETR_2"/>
    <property type="match status" value="1"/>
</dbReference>
<reference evidence="6" key="1">
    <citation type="submission" date="2019-02" db="EMBL/GenBank/DDBJ databases">
        <authorList>
            <person name="Li S.-H."/>
        </authorList>
    </citation>
    <scope>NUCLEOTIDE SEQUENCE</scope>
    <source>
        <strain evidence="6">IMCC14734</strain>
    </source>
</reference>
<sequence length="204" mass="22746">MPPPRAKNTQARGDNRRNKVLEAAARLFASKGYAGTSIRDIAAEVGILSGSLYYHFPSKEAMLIAVHAKGVEQVTSAVVAALEESPPEPWGRFTSACTAHLEILLSESPFSLVVTPQFTREFEEPLRSELIAQRDSYEKLFSELISTLPLPANIDRRYFRLTILGSLNWAPTWYHPGKNSPTAIASEMIDIFRYQLDPTANRQP</sequence>
<organism evidence="6 7">
    <name type="scientific">Candidatus Litorirhabdus singularis</name>
    <dbReference type="NCBI Taxonomy" id="2518993"/>
    <lineage>
        <taxon>Bacteria</taxon>
        <taxon>Pseudomonadati</taxon>
        <taxon>Pseudomonadota</taxon>
        <taxon>Gammaproteobacteria</taxon>
        <taxon>Cellvibrionales</taxon>
        <taxon>Halieaceae</taxon>
        <taxon>Candidatus Litorirhabdus</taxon>
    </lineage>
</organism>
<evidence type="ECO:0000256" key="1">
    <source>
        <dbReference type="ARBA" id="ARBA00023015"/>
    </source>
</evidence>